<dbReference type="AlphaFoldDB" id="A0AAF5DQZ0"/>
<name>A0AAF5DQZ0_STRER</name>
<keyword evidence="1" id="KW-0238">DNA-binding</keyword>
<evidence type="ECO:0000256" key="1">
    <source>
        <dbReference type="ARBA" id="ARBA00023125"/>
    </source>
</evidence>
<keyword evidence="2" id="KW-1185">Reference proteome</keyword>
<proteinExistence type="predicted"/>
<dbReference type="WBParaSite" id="TCONS_00016421.p1">
    <property type="protein sequence ID" value="TCONS_00016421.p1"/>
    <property type="gene ID" value="XLOC_011022"/>
</dbReference>
<dbReference type="GO" id="GO:0003677">
    <property type="term" value="F:DNA binding"/>
    <property type="evidence" value="ECO:0007669"/>
    <property type="project" value="UniProtKB-KW"/>
</dbReference>
<dbReference type="InterPro" id="IPR010998">
    <property type="entry name" value="Integrase_recombinase_N"/>
</dbReference>
<accession>A0AAF5DQZ0</accession>
<dbReference type="Gene3D" id="1.10.150.130">
    <property type="match status" value="1"/>
</dbReference>
<evidence type="ECO:0000313" key="2">
    <source>
        <dbReference type="Proteomes" id="UP000035681"/>
    </source>
</evidence>
<sequence length="411" mass="47297">MEIYNLVKLSIPKGYATISFDFATVGLKKSENNFNYFIRLDKQSKDDLRCLIDDLKNSSSSKIRDDKILLHFKTDACDYGYGISDNITVVTTLTKRETSNEINCELSLSFVPGSDNNLADSASQRFSWEEVTGEAESPVEIITILTNLAKGKKIMDFFATKNNAKNKRIHQETTKLIISHLRPSTIKVYLSGWNKWIKCCEKQGIDSEILEKSHLTNFLAEETKDKTASTVNLIKATVLKIFTLVNKPIEQENLLDHIIKDIHNKTYNMRAGRKVLFISTRQPFRELTVDRIKNNIKEYLTEAKGGNNACECKSAAISNDFWNKMSLEQLMEQIVKKLREEQTLNDLPRSRNPKIVHTKQNIQKVKENEEESMEIPLAVQSQELGINRETLRKIMTEDLDLKLYKLQYRQT</sequence>
<dbReference type="Proteomes" id="UP000035681">
    <property type="component" value="Unplaced"/>
</dbReference>
<reference evidence="3" key="1">
    <citation type="submission" date="2024-02" db="UniProtKB">
        <authorList>
            <consortium name="WormBaseParasite"/>
        </authorList>
    </citation>
    <scope>IDENTIFICATION</scope>
</reference>
<protein>
    <submittedName>
        <fullName evidence="3">Uncharacterized protein</fullName>
    </submittedName>
</protein>
<organism evidence="2 3">
    <name type="scientific">Strongyloides stercoralis</name>
    <name type="common">Threadworm</name>
    <dbReference type="NCBI Taxonomy" id="6248"/>
    <lineage>
        <taxon>Eukaryota</taxon>
        <taxon>Metazoa</taxon>
        <taxon>Ecdysozoa</taxon>
        <taxon>Nematoda</taxon>
        <taxon>Chromadorea</taxon>
        <taxon>Rhabditida</taxon>
        <taxon>Tylenchina</taxon>
        <taxon>Panagrolaimomorpha</taxon>
        <taxon>Strongyloidoidea</taxon>
        <taxon>Strongyloididae</taxon>
        <taxon>Strongyloides</taxon>
    </lineage>
</organism>
<evidence type="ECO:0000313" key="3">
    <source>
        <dbReference type="WBParaSite" id="TCONS_00016421.p1"/>
    </source>
</evidence>